<reference evidence="2 3" key="1">
    <citation type="submission" date="2019-10" db="EMBL/GenBank/DDBJ databases">
        <authorList>
            <person name="Blom J."/>
        </authorList>
    </citation>
    <scope>NUCLEOTIDE SEQUENCE [LARGE SCALE GENOMIC DNA]</scope>
    <source>
        <strain evidence="2 3">ES3154-GLU</strain>
    </source>
</reference>
<protein>
    <submittedName>
        <fullName evidence="2">Single-stranded nucleic acid binding R3H domain-containing protein</fullName>
    </submittedName>
</protein>
<dbReference type="Pfam" id="PF01424">
    <property type="entry name" value="R3H"/>
    <property type="match status" value="1"/>
</dbReference>
<organism evidence="2 3">
    <name type="scientific">Oceanivirga miroungae</name>
    <dbReference type="NCBI Taxonomy" id="1130046"/>
    <lineage>
        <taxon>Bacteria</taxon>
        <taxon>Fusobacteriati</taxon>
        <taxon>Fusobacteriota</taxon>
        <taxon>Fusobacteriia</taxon>
        <taxon>Fusobacteriales</taxon>
        <taxon>Leptotrichiaceae</taxon>
        <taxon>Oceanivirga</taxon>
    </lineage>
</organism>
<dbReference type="InterPro" id="IPR015946">
    <property type="entry name" value="KH_dom-like_a/b"/>
</dbReference>
<proteinExistence type="predicted"/>
<name>A0A6I8MA83_9FUSO</name>
<accession>A0A6I8MA83</accession>
<dbReference type="InterPro" id="IPR039247">
    <property type="entry name" value="KhpB"/>
</dbReference>
<evidence type="ECO:0000259" key="1">
    <source>
        <dbReference type="PROSITE" id="PS51061"/>
    </source>
</evidence>
<dbReference type="AlphaFoldDB" id="A0A6I8MA83"/>
<dbReference type="Gene3D" id="3.30.1370.50">
    <property type="entry name" value="R3H-like domain"/>
    <property type="match status" value="1"/>
</dbReference>
<dbReference type="Proteomes" id="UP000419017">
    <property type="component" value="Unassembled WGS sequence"/>
</dbReference>
<sequence>MNQIIKANNLEELKKMIKKNLALSKDETYEIKEIKKPFNFLFIHLKGEYEVKIVNKEKIKETKKTEVKVEKKEKEVIKAKETVKQNPAKDDKMSLVENKIKNLLDSFGLDISLESVKLKNGLYFVNLEGRDIKYIIGEKGIALNSLEYLLNSIKELKGVKIVLDANGYREKRENSLISMANKKAQKVIDSKSSVKLPSLSSRERKIIHEELSKYPELETQSHGVEPKRYLIIKYIGE</sequence>
<feature type="domain" description="R3H" evidence="1">
    <location>
        <begin position="170"/>
        <end position="236"/>
    </location>
</feature>
<dbReference type="PANTHER" id="PTHR35800">
    <property type="entry name" value="PROTEIN JAG"/>
    <property type="match status" value="1"/>
</dbReference>
<dbReference type="CDD" id="cd02644">
    <property type="entry name" value="R3H_jag"/>
    <property type="match status" value="1"/>
</dbReference>
<dbReference type="InterPro" id="IPR001374">
    <property type="entry name" value="R3H_dom"/>
</dbReference>
<dbReference type="RefSeq" id="WP_156683106.1">
    <property type="nucleotide sequence ID" value="NZ_CABWIB010000001.1"/>
</dbReference>
<dbReference type="GO" id="GO:0003723">
    <property type="term" value="F:RNA binding"/>
    <property type="evidence" value="ECO:0007669"/>
    <property type="project" value="InterPro"/>
</dbReference>
<evidence type="ECO:0000313" key="3">
    <source>
        <dbReference type="Proteomes" id="UP000419017"/>
    </source>
</evidence>
<gene>
    <name evidence="2" type="ORF">OMES3154_00364</name>
</gene>
<dbReference type="Gene3D" id="3.30.300.20">
    <property type="match status" value="1"/>
</dbReference>
<evidence type="ECO:0000313" key="2">
    <source>
        <dbReference type="EMBL" id="VWL85082.1"/>
    </source>
</evidence>
<keyword evidence="3" id="KW-1185">Reference proteome</keyword>
<dbReference type="SUPFAM" id="SSF82708">
    <property type="entry name" value="R3H domain"/>
    <property type="match status" value="1"/>
</dbReference>
<dbReference type="InterPro" id="IPR034079">
    <property type="entry name" value="R3H_KhpB"/>
</dbReference>
<dbReference type="EMBL" id="CABWIB010000001">
    <property type="protein sequence ID" value="VWL85082.1"/>
    <property type="molecule type" value="Genomic_DNA"/>
</dbReference>
<dbReference type="PANTHER" id="PTHR35800:SF1">
    <property type="entry name" value="RNA-BINDING PROTEIN KHPB"/>
    <property type="match status" value="1"/>
</dbReference>
<dbReference type="SMART" id="SM00393">
    <property type="entry name" value="R3H"/>
    <property type="match status" value="1"/>
</dbReference>
<dbReference type="InterPro" id="IPR036867">
    <property type="entry name" value="R3H_dom_sf"/>
</dbReference>
<dbReference type="PROSITE" id="PS51061">
    <property type="entry name" value="R3H"/>
    <property type="match status" value="1"/>
</dbReference>